<accession>A0A9P9EEC8</accession>
<dbReference type="EMBL" id="JAGMWT010000002">
    <property type="protein sequence ID" value="KAH7135599.1"/>
    <property type="molecule type" value="Genomic_DNA"/>
</dbReference>
<keyword evidence="3" id="KW-1185">Reference proteome</keyword>
<organism evidence="2 3">
    <name type="scientific">Dendryphion nanum</name>
    <dbReference type="NCBI Taxonomy" id="256645"/>
    <lineage>
        <taxon>Eukaryota</taxon>
        <taxon>Fungi</taxon>
        <taxon>Dikarya</taxon>
        <taxon>Ascomycota</taxon>
        <taxon>Pezizomycotina</taxon>
        <taxon>Dothideomycetes</taxon>
        <taxon>Pleosporomycetidae</taxon>
        <taxon>Pleosporales</taxon>
        <taxon>Torulaceae</taxon>
        <taxon>Dendryphion</taxon>
    </lineage>
</organism>
<comment type="caution">
    <text evidence="2">The sequence shown here is derived from an EMBL/GenBank/DDBJ whole genome shotgun (WGS) entry which is preliminary data.</text>
</comment>
<gene>
    <name evidence="2" type="ORF">B0J11DRAFT_518745</name>
</gene>
<feature type="domain" description="Heterokaryon incompatibility" evidence="1">
    <location>
        <begin position="148"/>
        <end position="294"/>
    </location>
</feature>
<evidence type="ECO:0000259" key="1">
    <source>
        <dbReference type="Pfam" id="PF06985"/>
    </source>
</evidence>
<sequence length="674" mass="76469">MFLDSGWAGRNAEEHWERLVNPNCDSCELLANAFLRNTPTDLTRNHFRGRFSFRRRSGGTMFSRISIDVGTQKNIYLTIDYGRNGGSIEIPEMIDYNALTTYLQRCQRSHGKGCGKRELPLRHSQPIDIILIDVIRDCITMRTTACNYFALSYVWGNAITTTTTTQNFHALQQPGSLVNSVVIPKTISDAMLFTKNMGQRYIWIDCFSVIQDSPAKHQDLANMDIIYSQAELTIVATTNKDANSGLAGVCPRTRRKRIISKRHGPYDIKLALPTSKFDLLGGTIYSSRGWTFQELALSKRVAFITEREVVFHCDTSRCSESTPREATFTNDHWGYGPIDFRTKRSLSVNGAATLDSYFTIVSEYSRRQLSFDHDIENAFAGLASILEGWCEGNLVTHGMMLSFFQRSMMWFFSWIGNDHPKEKMGKRRTGFPSWSWVGWIANVNYIEIDPRARLQFQSLIYKVEITTYAQIRDPMSFYTLDITAREADAKTGGQRILVNLEPVTSRSLLTPPSTLGFNGERIEWKHFAANCTCIGSSESTFLFSIVGDSSPCGLLSVSPDQGIVHQVFKDSAPDVDCDWSIVRLYQVQVTSLNVEGDKLDVLFDHMGTKGVVEKKIIKTFRKRFVQSDLLYVLLIRREGLYWERIGSGLMFANEWPSNSTQAKIHAYAERIVLA</sequence>
<reference evidence="2" key="1">
    <citation type="journal article" date="2021" name="Nat. Commun.">
        <title>Genetic determinants of endophytism in the Arabidopsis root mycobiome.</title>
        <authorList>
            <person name="Mesny F."/>
            <person name="Miyauchi S."/>
            <person name="Thiergart T."/>
            <person name="Pickel B."/>
            <person name="Atanasova L."/>
            <person name="Karlsson M."/>
            <person name="Huettel B."/>
            <person name="Barry K.W."/>
            <person name="Haridas S."/>
            <person name="Chen C."/>
            <person name="Bauer D."/>
            <person name="Andreopoulos W."/>
            <person name="Pangilinan J."/>
            <person name="LaButti K."/>
            <person name="Riley R."/>
            <person name="Lipzen A."/>
            <person name="Clum A."/>
            <person name="Drula E."/>
            <person name="Henrissat B."/>
            <person name="Kohler A."/>
            <person name="Grigoriev I.V."/>
            <person name="Martin F.M."/>
            <person name="Hacquard S."/>
        </authorList>
    </citation>
    <scope>NUCLEOTIDE SEQUENCE</scope>
    <source>
        <strain evidence="2">MPI-CAGE-CH-0243</strain>
    </source>
</reference>
<protein>
    <submittedName>
        <fullName evidence="2">Heterokaryon incompatibility protein-domain-containing protein</fullName>
    </submittedName>
</protein>
<name>A0A9P9EEC8_9PLEO</name>
<dbReference type="PANTHER" id="PTHR33112">
    <property type="entry name" value="DOMAIN PROTEIN, PUTATIVE-RELATED"/>
    <property type="match status" value="1"/>
</dbReference>
<dbReference type="InterPro" id="IPR010730">
    <property type="entry name" value="HET"/>
</dbReference>
<dbReference type="PANTHER" id="PTHR33112:SF12">
    <property type="entry name" value="HETEROKARYON INCOMPATIBILITY DOMAIN-CONTAINING PROTEIN"/>
    <property type="match status" value="1"/>
</dbReference>
<dbReference type="Proteomes" id="UP000700596">
    <property type="component" value="Unassembled WGS sequence"/>
</dbReference>
<proteinExistence type="predicted"/>
<dbReference type="AlphaFoldDB" id="A0A9P9EEC8"/>
<evidence type="ECO:0000313" key="3">
    <source>
        <dbReference type="Proteomes" id="UP000700596"/>
    </source>
</evidence>
<dbReference type="OrthoDB" id="5135333at2759"/>
<dbReference type="Pfam" id="PF06985">
    <property type="entry name" value="HET"/>
    <property type="match status" value="1"/>
</dbReference>
<evidence type="ECO:0000313" key="2">
    <source>
        <dbReference type="EMBL" id="KAH7135599.1"/>
    </source>
</evidence>